<dbReference type="Proteomes" id="UP000245626">
    <property type="component" value="Unassembled WGS sequence"/>
</dbReference>
<accession>A0ACD0NQP4</accession>
<reference evidence="1 2" key="1">
    <citation type="journal article" date="2018" name="Mol. Biol. Evol.">
        <title>Broad Genomic Sampling Reveals a Smut Pathogenic Ancestry of the Fungal Clade Ustilaginomycotina.</title>
        <authorList>
            <person name="Kijpornyongpan T."/>
            <person name="Mondo S.J."/>
            <person name="Barry K."/>
            <person name="Sandor L."/>
            <person name="Lee J."/>
            <person name="Lipzen A."/>
            <person name="Pangilinan J."/>
            <person name="LaButti K."/>
            <person name="Hainaut M."/>
            <person name="Henrissat B."/>
            <person name="Grigoriev I.V."/>
            <person name="Spatafora J.W."/>
            <person name="Aime M.C."/>
        </authorList>
    </citation>
    <scope>NUCLEOTIDE SEQUENCE [LARGE SCALE GENOMIC DNA]</scope>
    <source>
        <strain evidence="1 2">SA 807</strain>
    </source>
</reference>
<dbReference type="EMBL" id="KZ820261">
    <property type="protein sequence ID" value="PWN48143.1"/>
    <property type="molecule type" value="Genomic_DNA"/>
</dbReference>
<evidence type="ECO:0000313" key="2">
    <source>
        <dbReference type="Proteomes" id="UP000245626"/>
    </source>
</evidence>
<sequence>MPLATCPPEPIKAPDPIPFISQGNINFKAHDVGWLLCGIFTLVSVLASFWLILKHLTYYSTPYQQRHIVRILLLVPIYSTVSFLSYLFYRHAIYYQTLRDCYEAVVLTDFFYLILSYVGETSHEHDLVFRNLKLKKWVWPLGRWSYRPSSGHHFLLLMKVSILQYAILRPLCTFISVGLEYFGLYCLKSWSPSFGHIYMSLTITISVTVAMYCIIQFYVPIRDRVDPFKPVLKFLAIKSVVFLTFWQDGLLSLLVYFGAIKESEYWTATEIQVGLNALLTCFEMMLFSFLHIKAFSYLPY</sequence>
<feature type="non-terminal residue" evidence="1">
    <location>
        <position position="300"/>
    </location>
</feature>
<evidence type="ECO:0000313" key="1">
    <source>
        <dbReference type="EMBL" id="PWN48143.1"/>
    </source>
</evidence>
<proteinExistence type="predicted"/>
<keyword evidence="2" id="KW-1185">Reference proteome</keyword>
<protein>
    <submittedName>
        <fullName evidence="1">DUF300-domain-containing protein</fullName>
    </submittedName>
</protein>
<name>A0ACD0NQP4_9BASI</name>
<organism evidence="1 2">
    <name type="scientific">Violaceomyces palustris</name>
    <dbReference type="NCBI Taxonomy" id="1673888"/>
    <lineage>
        <taxon>Eukaryota</taxon>
        <taxon>Fungi</taxon>
        <taxon>Dikarya</taxon>
        <taxon>Basidiomycota</taxon>
        <taxon>Ustilaginomycotina</taxon>
        <taxon>Ustilaginomycetes</taxon>
        <taxon>Violaceomycetales</taxon>
        <taxon>Violaceomycetaceae</taxon>
        <taxon>Violaceomyces</taxon>
    </lineage>
</organism>
<gene>
    <name evidence="1" type="ORF">IE53DRAFT_319956</name>
</gene>